<dbReference type="EMBL" id="LNQE01000521">
    <property type="protein sequence ID" value="KUG26165.1"/>
    <property type="molecule type" value="Genomic_DNA"/>
</dbReference>
<comment type="subcellular location">
    <subcellularLocation>
        <location evidence="2">Membrane</location>
    </subcellularLocation>
</comment>
<feature type="compositionally biased region" description="Basic residues" evidence="14">
    <location>
        <begin position="7"/>
        <end position="16"/>
    </location>
</feature>
<comment type="cofactor">
    <cofactor evidence="1">
        <name>Zn(2+)</name>
        <dbReference type="ChEBI" id="CHEBI:29105"/>
    </cofactor>
</comment>
<dbReference type="Pfam" id="PF01434">
    <property type="entry name" value="Peptidase_M41"/>
    <property type="match status" value="1"/>
</dbReference>
<comment type="caution">
    <text evidence="17">The sequence shown here is derived from an EMBL/GenBank/DDBJ whole genome shotgun (WGS) entry which is preliminary data.</text>
</comment>
<dbReference type="SUPFAM" id="SSF140990">
    <property type="entry name" value="FtsH protease domain-like"/>
    <property type="match status" value="1"/>
</dbReference>
<keyword evidence="4" id="KW-0645">Protease</keyword>
<dbReference type="GO" id="GO:0046872">
    <property type="term" value="F:metal ion binding"/>
    <property type="evidence" value="ECO:0007669"/>
    <property type="project" value="UniProtKB-KW"/>
</dbReference>
<feature type="region of interest" description="Disordered" evidence="14">
    <location>
        <begin position="646"/>
        <end position="696"/>
    </location>
</feature>
<evidence type="ECO:0000259" key="16">
    <source>
        <dbReference type="SMART" id="SM00382"/>
    </source>
</evidence>
<evidence type="ECO:0000256" key="7">
    <source>
        <dbReference type="ARBA" id="ARBA00022741"/>
    </source>
</evidence>
<dbReference type="CDD" id="cd19501">
    <property type="entry name" value="RecA-like_FtsH"/>
    <property type="match status" value="1"/>
</dbReference>
<dbReference type="InterPro" id="IPR003593">
    <property type="entry name" value="AAA+_ATPase"/>
</dbReference>
<keyword evidence="9" id="KW-0862">Zinc</keyword>
<dbReference type="PANTHER" id="PTHR23076:SF97">
    <property type="entry name" value="ATP-DEPENDENT ZINC METALLOPROTEASE YME1L1"/>
    <property type="match status" value="1"/>
</dbReference>
<evidence type="ECO:0000256" key="9">
    <source>
        <dbReference type="ARBA" id="ARBA00022833"/>
    </source>
</evidence>
<dbReference type="GO" id="GO:0016887">
    <property type="term" value="F:ATP hydrolysis activity"/>
    <property type="evidence" value="ECO:0007669"/>
    <property type="project" value="InterPro"/>
</dbReference>
<evidence type="ECO:0000256" key="12">
    <source>
        <dbReference type="ARBA" id="ARBA00023049"/>
    </source>
</evidence>
<dbReference type="Pfam" id="PF00004">
    <property type="entry name" value="AAA"/>
    <property type="match status" value="1"/>
</dbReference>
<organism evidence="17">
    <name type="scientific">hydrocarbon metagenome</name>
    <dbReference type="NCBI Taxonomy" id="938273"/>
    <lineage>
        <taxon>unclassified sequences</taxon>
        <taxon>metagenomes</taxon>
        <taxon>ecological metagenomes</taxon>
    </lineage>
</organism>
<feature type="transmembrane region" description="Helical" evidence="15">
    <location>
        <begin position="148"/>
        <end position="168"/>
    </location>
</feature>
<dbReference type="FunFam" id="3.40.50.300:FF:000001">
    <property type="entry name" value="ATP-dependent zinc metalloprotease FtsH"/>
    <property type="match status" value="1"/>
</dbReference>
<evidence type="ECO:0000256" key="3">
    <source>
        <dbReference type="ARBA" id="ARBA00010044"/>
    </source>
</evidence>
<dbReference type="Gene3D" id="1.10.8.60">
    <property type="match status" value="1"/>
</dbReference>
<dbReference type="GO" id="GO:0051301">
    <property type="term" value="P:cell division"/>
    <property type="evidence" value="ECO:0007669"/>
    <property type="project" value="UniProtKB-KW"/>
</dbReference>
<dbReference type="NCBIfam" id="TIGR01241">
    <property type="entry name" value="FtsH_fam"/>
    <property type="match status" value="1"/>
</dbReference>
<keyword evidence="17" id="KW-0131">Cell cycle</keyword>
<keyword evidence="13 15" id="KW-0472">Membrane</keyword>
<dbReference type="PANTHER" id="PTHR23076">
    <property type="entry name" value="METALLOPROTEASE M41 FTSH"/>
    <property type="match status" value="1"/>
</dbReference>
<dbReference type="Pfam" id="PF17862">
    <property type="entry name" value="AAA_lid_3"/>
    <property type="match status" value="1"/>
</dbReference>
<sequence>MADEKKKRNNLPRGKKPSGGGPNKPDGDFDWSKVIKTVFSWGAVIIAAVIFMQFMRTDSTAGTEITYDVYERLLTGDKIAEIKVIKTDINDYKIDGQLITEERILINNNYIRVQRFTVILVEPVLQKQIERWEEREIKFTFVKESNEWLTVLLGLLPWVLIIAVWILIMRRMQAGGGGSRGIFNFGKSKAKLISETSAKVTFKDVAGADEAKQELEEIIEFLKEPSKFQRLGGKIPRGVLLLGPPGTGKTLLARAVAGEAGVPFYTISGADFVEMFVGVGASRVRDLFEQGKKNAPCIIFIDEIDAVGRHRGAGLGGGHDEREQTLNALLVEMDGFEQNSGVIIIAATNRPDVLDPALLRPGRFDRQVVVDRPDVQGREGILKVHTRKIPLDSEVDLKVLAKGTPGLAGADLANLVNEAALLAARKDKKTVGMVDFEEAKDKVMMGTERKSMIISDEEKKTTAYHEIGHVLVARKIPEADPVHKVTIIPRGRALGVTTYLPVDEKHTYARDYLEAMITYALGGRAAERIVFNQFTTGAGNDIEKATKIARKMVCEWGMSEKLGPLAYGQNEEEIFLGREITRHQNYSEKTAQAIDDEVKRIILEAEQRAEKILHDNIEMLHRLSKELLEREILDSEEIDKIINGEDLPPLRKVTKEEEPGNEKEALPDHVKELLEKKKKRSDDSSPENKDSKNDGA</sequence>
<dbReference type="GO" id="GO:0004222">
    <property type="term" value="F:metalloendopeptidase activity"/>
    <property type="evidence" value="ECO:0007669"/>
    <property type="project" value="InterPro"/>
</dbReference>
<feature type="compositionally biased region" description="Basic and acidic residues" evidence="14">
    <location>
        <begin position="653"/>
        <end position="696"/>
    </location>
</feature>
<dbReference type="Gene3D" id="1.20.58.760">
    <property type="entry name" value="Peptidase M41"/>
    <property type="match status" value="1"/>
</dbReference>
<keyword evidence="17" id="KW-0132">Cell division</keyword>
<keyword evidence="5 15" id="KW-0812">Transmembrane</keyword>
<dbReference type="PROSITE" id="PS00674">
    <property type="entry name" value="AAA"/>
    <property type="match status" value="1"/>
</dbReference>
<dbReference type="InterPro" id="IPR041569">
    <property type="entry name" value="AAA_lid_3"/>
</dbReference>
<dbReference type="InterPro" id="IPR027417">
    <property type="entry name" value="P-loop_NTPase"/>
</dbReference>
<dbReference type="GO" id="GO:0004176">
    <property type="term" value="F:ATP-dependent peptidase activity"/>
    <property type="evidence" value="ECO:0007669"/>
    <property type="project" value="InterPro"/>
</dbReference>
<gene>
    <name evidence="17" type="ORF">ASZ90_003998</name>
</gene>
<dbReference type="InterPro" id="IPR003959">
    <property type="entry name" value="ATPase_AAA_core"/>
</dbReference>
<evidence type="ECO:0000256" key="4">
    <source>
        <dbReference type="ARBA" id="ARBA00022670"/>
    </source>
</evidence>
<evidence type="ECO:0000256" key="6">
    <source>
        <dbReference type="ARBA" id="ARBA00022723"/>
    </source>
</evidence>
<evidence type="ECO:0000256" key="1">
    <source>
        <dbReference type="ARBA" id="ARBA00001947"/>
    </source>
</evidence>
<keyword evidence="6" id="KW-0479">Metal-binding</keyword>
<proteinExistence type="inferred from homology"/>
<dbReference type="FunFam" id="1.10.8.60:FF:000001">
    <property type="entry name" value="ATP-dependent zinc metalloprotease FtsH"/>
    <property type="match status" value="1"/>
</dbReference>
<name>A0A0W8FZ81_9ZZZZ</name>
<reference evidence="17" key="1">
    <citation type="journal article" date="2015" name="Proc. Natl. Acad. Sci. U.S.A.">
        <title>Networks of energetic and metabolic interactions define dynamics in microbial communities.</title>
        <authorList>
            <person name="Embree M."/>
            <person name="Liu J.K."/>
            <person name="Al-Bassam M.M."/>
            <person name="Zengler K."/>
        </authorList>
    </citation>
    <scope>NUCLEOTIDE SEQUENCE</scope>
</reference>
<keyword evidence="7" id="KW-0547">Nucleotide-binding</keyword>
<dbReference type="InterPro" id="IPR000642">
    <property type="entry name" value="Peptidase_M41"/>
</dbReference>
<evidence type="ECO:0000256" key="10">
    <source>
        <dbReference type="ARBA" id="ARBA00022840"/>
    </source>
</evidence>
<protein>
    <submittedName>
        <fullName evidence="17">Cell division protein ftsh</fullName>
    </submittedName>
</protein>
<dbReference type="InterPro" id="IPR005936">
    <property type="entry name" value="FtsH"/>
</dbReference>
<dbReference type="SMART" id="SM00382">
    <property type="entry name" value="AAA"/>
    <property type="match status" value="1"/>
</dbReference>
<keyword evidence="11 15" id="KW-1133">Transmembrane helix</keyword>
<comment type="similarity">
    <text evidence="3">In the C-terminal section; belongs to the peptidase M41 family.</text>
</comment>
<feature type="domain" description="AAA+ ATPase" evidence="16">
    <location>
        <begin position="235"/>
        <end position="374"/>
    </location>
</feature>
<accession>A0A0W8FZ81</accession>
<evidence type="ECO:0000256" key="11">
    <source>
        <dbReference type="ARBA" id="ARBA00022989"/>
    </source>
</evidence>
<evidence type="ECO:0000256" key="15">
    <source>
        <dbReference type="SAM" id="Phobius"/>
    </source>
</evidence>
<dbReference type="AlphaFoldDB" id="A0A0W8FZ81"/>
<dbReference type="GO" id="GO:0006508">
    <property type="term" value="P:proteolysis"/>
    <property type="evidence" value="ECO:0007669"/>
    <property type="project" value="UniProtKB-KW"/>
</dbReference>
<dbReference type="GO" id="GO:0005524">
    <property type="term" value="F:ATP binding"/>
    <property type="evidence" value="ECO:0007669"/>
    <property type="project" value="UniProtKB-KW"/>
</dbReference>
<keyword evidence="12" id="KW-0482">Metalloprotease</keyword>
<dbReference type="InterPro" id="IPR037219">
    <property type="entry name" value="Peptidase_M41-like"/>
</dbReference>
<evidence type="ECO:0000256" key="5">
    <source>
        <dbReference type="ARBA" id="ARBA00022692"/>
    </source>
</evidence>
<dbReference type="FunFam" id="1.20.58.760:FF:000001">
    <property type="entry name" value="ATP-dependent zinc metalloprotease FtsH"/>
    <property type="match status" value="1"/>
</dbReference>
<dbReference type="InterPro" id="IPR003960">
    <property type="entry name" value="ATPase_AAA_CS"/>
</dbReference>
<dbReference type="SUPFAM" id="SSF52540">
    <property type="entry name" value="P-loop containing nucleoside triphosphate hydrolases"/>
    <property type="match status" value="1"/>
</dbReference>
<dbReference type="Gene3D" id="3.40.50.300">
    <property type="entry name" value="P-loop containing nucleotide triphosphate hydrolases"/>
    <property type="match status" value="1"/>
</dbReference>
<feature type="region of interest" description="Disordered" evidence="14">
    <location>
        <begin position="1"/>
        <end position="27"/>
    </location>
</feature>
<keyword evidence="8" id="KW-0378">Hydrolase</keyword>
<dbReference type="HAMAP" id="MF_01458">
    <property type="entry name" value="FtsH"/>
    <property type="match status" value="1"/>
</dbReference>
<evidence type="ECO:0000256" key="8">
    <source>
        <dbReference type="ARBA" id="ARBA00022801"/>
    </source>
</evidence>
<dbReference type="GO" id="GO:0030163">
    <property type="term" value="P:protein catabolic process"/>
    <property type="evidence" value="ECO:0007669"/>
    <property type="project" value="TreeGrafter"/>
</dbReference>
<evidence type="ECO:0000256" key="2">
    <source>
        <dbReference type="ARBA" id="ARBA00004370"/>
    </source>
</evidence>
<evidence type="ECO:0000256" key="13">
    <source>
        <dbReference type="ARBA" id="ARBA00023136"/>
    </source>
</evidence>
<keyword evidence="10" id="KW-0067">ATP-binding</keyword>
<evidence type="ECO:0000256" key="14">
    <source>
        <dbReference type="SAM" id="MobiDB-lite"/>
    </source>
</evidence>
<evidence type="ECO:0000313" key="17">
    <source>
        <dbReference type="EMBL" id="KUG26165.1"/>
    </source>
</evidence>
<dbReference type="GO" id="GO:0005886">
    <property type="term" value="C:plasma membrane"/>
    <property type="evidence" value="ECO:0007669"/>
    <property type="project" value="TreeGrafter"/>
</dbReference>